<dbReference type="AlphaFoldDB" id="A0A6C0EG80"/>
<proteinExistence type="predicted"/>
<sequence>MSHMHDYKFQNMSRIGNDLCSMNVTDKQNVNQQSYLLTNYYAQDSNMTQPIMFATSQPNVNYSGSKQVGIGGSNIDDNTKLMQQEQVSSPCKLSLFHRPYGTIPYLGRGRGDPVLESQIMQGETHPNRKTANPTSEVNYSQYKNYPLTPDMKTTMQDSSRVIESDATDGWVRGGLPSREMNRDKHT</sequence>
<feature type="region of interest" description="Disordered" evidence="1">
    <location>
        <begin position="148"/>
        <end position="186"/>
    </location>
</feature>
<evidence type="ECO:0000256" key="1">
    <source>
        <dbReference type="SAM" id="MobiDB-lite"/>
    </source>
</evidence>
<feature type="compositionally biased region" description="Polar residues" evidence="1">
    <location>
        <begin position="151"/>
        <end position="161"/>
    </location>
</feature>
<accession>A0A6C0EG80</accession>
<name>A0A6C0EG80_9ZZZZ</name>
<reference evidence="2" key="1">
    <citation type="journal article" date="2020" name="Nature">
        <title>Giant virus diversity and host interactions through global metagenomics.</title>
        <authorList>
            <person name="Schulz F."/>
            <person name="Roux S."/>
            <person name="Paez-Espino D."/>
            <person name="Jungbluth S."/>
            <person name="Walsh D.A."/>
            <person name="Denef V.J."/>
            <person name="McMahon K.D."/>
            <person name="Konstantinidis K.T."/>
            <person name="Eloe-Fadrosh E.A."/>
            <person name="Kyrpides N.C."/>
            <person name="Woyke T."/>
        </authorList>
    </citation>
    <scope>NUCLEOTIDE SEQUENCE</scope>
    <source>
        <strain evidence="2">GVMAG-M-3300001348-25</strain>
    </source>
</reference>
<protein>
    <submittedName>
        <fullName evidence="2">Uncharacterized protein</fullName>
    </submittedName>
</protein>
<dbReference type="EMBL" id="MN738853">
    <property type="protein sequence ID" value="QHT28217.1"/>
    <property type="molecule type" value="Genomic_DNA"/>
</dbReference>
<organism evidence="2">
    <name type="scientific">viral metagenome</name>
    <dbReference type="NCBI Taxonomy" id="1070528"/>
    <lineage>
        <taxon>unclassified sequences</taxon>
        <taxon>metagenomes</taxon>
        <taxon>organismal metagenomes</taxon>
    </lineage>
</organism>
<evidence type="ECO:0000313" key="2">
    <source>
        <dbReference type="EMBL" id="QHT28217.1"/>
    </source>
</evidence>